<dbReference type="EMBL" id="JBHFFA010000001">
    <property type="protein sequence ID" value="KAL2652856.1"/>
    <property type="molecule type" value="Genomic_DNA"/>
</dbReference>
<evidence type="ECO:0000256" key="1">
    <source>
        <dbReference type="SAM" id="MobiDB-lite"/>
    </source>
</evidence>
<evidence type="ECO:0000313" key="3">
    <source>
        <dbReference type="Proteomes" id="UP001605036"/>
    </source>
</evidence>
<evidence type="ECO:0008006" key="4">
    <source>
        <dbReference type="Google" id="ProtNLM"/>
    </source>
</evidence>
<organism evidence="2 3">
    <name type="scientific">Riccia fluitans</name>
    <dbReference type="NCBI Taxonomy" id="41844"/>
    <lineage>
        <taxon>Eukaryota</taxon>
        <taxon>Viridiplantae</taxon>
        <taxon>Streptophyta</taxon>
        <taxon>Embryophyta</taxon>
        <taxon>Marchantiophyta</taxon>
        <taxon>Marchantiopsida</taxon>
        <taxon>Marchantiidae</taxon>
        <taxon>Marchantiales</taxon>
        <taxon>Ricciaceae</taxon>
        <taxon>Riccia</taxon>
    </lineage>
</organism>
<gene>
    <name evidence="2" type="ORF">R1flu_020984</name>
</gene>
<feature type="compositionally biased region" description="Basic and acidic residues" evidence="1">
    <location>
        <begin position="63"/>
        <end position="86"/>
    </location>
</feature>
<dbReference type="Proteomes" id="UP001605036">
    <property type="component" value="Unassembled WGS sequence"/>
</dbReference>
<dbReference type="AlphaFoldDB" id="A0ABD1ZPP4"/>
<proteinExistence type="predicted"/>
<accession>A0ABD1ZPP4</accession>
<feature type="region of interest" description="Disordered" evidence="1">
    <location>
        <begin position="1"/>
        <end position="21"/>
    </location>
</feature>
<name>A0ABD1ZPP4_9MARC</name>
<keyword evidence="3" id="KW-1185">Reference proteome</keyword>
<protein>
    <recommendedName>
        <fullName evidence="4">DUF4283 domain-containing protein</fullName>
    </recommendedName>
</protein>
<reference evidence="2 3" key="1">
    <citation type="submission" date="2024-09" db="EMBL/GenBank/DDBJ databases">
        <title>Chromosome-scale assembly of Riccia fluitans.</title>
        <authorList>
            <person name="Paukszto L."/>
            <person name="Sawicki J."/>
            <person name="Karawczyk K."/>
            <person name="Piernik-Szablinska J."/>
            <person name="Szczecinska M."/>
            <person name="Mazdziarz M."/>
        </authorList>
    </citation>
    <scope>NUCLEOTIDE SEQUENCE [LARGE SCALE GENOMIC DNA]</scope>
    <source>
        <strain evidence="2">Rf_01</strain>
        <tissue evidence="2">Aerial parts of the thallus</tissue>
    </source>
</reference>
<feature type="region of interest" description="Disordered" evidence="1">
    <location>
        <begin position="35"/>
        <end position="105"/>
    </location>
</feature>
<sequence>MEPIQTIHIATRSTPSEGPPDLNVLFPSTAIPNDSTTLGNCDMSERSFPPLPTRPGSNNALDESTKAKMSPRQDHEKTEEVKHDNEPNAWRRGPPIKSFKSTSPGNPYYYKRGPNLLTEISETELKPVQEELIRLNPPGDLSEAVNIQVVQLRALGKGFFLRVLESKEQWDDFLKADRMHIKGRDLQAFPWTIDYNTLSSEVKRIPTWVELPLTNEGTDAEMHWRAYVSHYNQRS</sequence>
<comment type="caution">
    <text evidence="2">The sequence shown here is derived from an EMBL/GenBank/DDBJ whole genome shotgun (WGS) entry which is preliminary data.</text>
</comment>
<evidence type="ECO:0000313" key="2">
    <source>
        <dbReference type="EMBL" id="KAL2652856.1"/>
    </source>
</evidence>